<dbReference type="InterPro" id="IPR000209">
    <property type="entry name" value="Peptidase_S8/S53_dom"/>
</dbReference>
<evidence type="ECO:0000313" key="3">
    <source>
        <dbReference type="Proteomes" id="UP001184150"/>
    </source>
</evidence>
<protein>
    <recommendedName>
        <fullName evidence="1">Peptidase S8/S53 domain-containing protein</fullName>
    </recommendedName>
</protein>
<dbReference type="SUPFAM" id="SSF52743">
    <property type="entry name" value="Subtilisin-like"/>
    <property type="match status" value="1"/>
</dbReference>
<dbReference type="EMBL" id="JAVDRD010000013">
    <property type="protein sequence ID" value="MDR6513020.1"/>
    <property type="molecule type" value="Genomic_DNA"/>
</dbReference>
<accession>A0ABU1MRP6</accession>
<dbReference type="Gene3D" id="3.40.50.200">
    <property type="entry name" value="Peptidase S8/S53 domain"/>
    <property type="match status" value="1"/>
</dbReference>
<sequence length="852" mass="91980">MPDNDFAGRVLPHVAIDLFRDPGQYRFPNRPQNREPKRDDYHAHAEALLNQLTAALGALPAAGADPRVPIAGLKPGTIVEIETLVPVGDRVKAAKIPAIEFPGQDIVVLRSQRNDDRTESAILFVPDDARGFLRDKIERYGDDNLGNRTRPDVDRFETIEAIRAAVIGALFQGAVDFNDPETGWWELWIRQPELRANGVANAARAAALDVHPERLIFPDTVVLFVHATVARLVELAQRMPGALSEIRRASGTIEPFLDLGDHALGQGAFVAELAERVTAPPEDAPTICVIDTGVAAAHPLIAPGLAGAWAFDDRWGVDDHEPHGGHGTAMAGLVLYGDLEPAMNDRRAVALAHTVESVKFLPPRGFPATEPANYGVVTQAAVARVEIDRANAVRSFCVATSSPEFSPARPSSWSGAIDQLCAGAMPGERGDRVTAANHPKRLLLIATGNAEPGQRAAIETFKSLEDPAQSWNALTIGGYTAKEAIPIDPAGLTPIVPANHRSPFSRGSCDLPDDLTPIKPEVLFEAGNMLVDATGYCGVHPAVSLLAAGSDVEREPLIPFNATSAAVGVAGNFLGRLKAGVPGYWPETYRALTVNAADWPQPIRSRLIGRGAHWKSISKGKRQKILREVGYGVPDLDRALLSATNDVTMIAQAEIQPFASDNGQPPTFNEMHFYNLPWPRAILQGLENEIVVLKVTLSYFVEPNLSGRAATRPDTYRSFGLRFEMKKRTETGAAFRRRMTARREADEQPATEASHWLLGPNAMLAGSLHCDLWRGAAVDLASHDAIAIYPVGGWWKSHVGQRRSNDTARYALVISLSAPGLDVDLYADIAAKVDAKAIEVAGAQVEAAPGRR</sequence>
<dbReference type="InterPro" id="IPR036852">
    <property type="entry name" value="Peptidase_S8/S53_dom_sf"/>
</dbReference>
<evidence type="ECO:0000259" key="1">
    <source>
        <dbReference type="Pfam" id="PF00082"/>
    </source>
</evidence>
<name>A0ABU1MRP6_9SPHN</name>
<dbReference type="CDD" id="cd04847">
    <property type="entry name" value="Peptidases_S8_Subtilisin_like_2"/>
    <property type="match status" value="1"/>
</dbReference>
<comment type="caution">
    <text evidence="2">The sequence shown here is derived from an EMBL/GenBank/DDBJ whole genome shotgun (WGS) entry which is preliminary data.</text>
</comment>
<dbReference type="Proteomes" id="UP001184150">
    <property type="component" value="Unassembled WGS sequence"/>
</dbReference>
<dbReference type="RefSeq" id="WP_309806393.1">
    <property type="nucleotide sequence ID" value="NZ_JAVDRD010000013.1"/>
</dbReference>
<organism evidence="2 3">
    <name type="scientific">Novosphingobium capsulatum</name>
    <dbReference type="NCBI Taxonomy" id="13688"/>
    <lineage>
        <taxon>Bacteria</taxon>
        <taxon>Pseudomonadati</taxon>
        <taxon>Pseudomonadota</taxon>
        <taxon>Alphaproteobacteria</taxon>
        <taxon>Sphingomonadales</taxon>
        <taxon>Sphingomonadaceae</taxon>
        <taxon>Novosphingobium</taxon>
    </lineage>
</organism>
<reference evidence="2 3" key="1">
    <citation type="submission" date="2023-07" db="EMBL/GenBank/DDBJ databases">
        <title>Sorghum-associated microbial communities from plants grown in Nebraska, USA.</title>
        <authorList>
            <person name="Schachtman D."/>
        </authorList>
    </citation>
    <scope>NUCLEOTIDE SEQUENCE [LARGE SCALE GENOMIC DNA]</scope>
    <source>
        <strain evidence="2 3">DS1027</strain>
    </source>
</reference>
<feature type="domain" description="Peptidase S8/S53" evidence="1">
    <location>
        <begin position="284"/>
        <end position="632"/>
    </location>
</feature>
<dbReference type="InterPro" id="IPR034074">
    <property type="entry name" value="Y4bN_pept_dom"/>
</dbReference>
<gene>
    <name evidence="2" type="ORF">J2792_003908</name>
</gene>
<keyword evidence="3" id="KW-1185">Reference proteome</keyword>
<evidence type="ECO:0000313" key="2">
    <source>
        <dbReference type="EMBL" id="MDR6513020.1"/>
    </source>
</evidence>
<dbReference type="Pfam" id="PF00082">
    <property type="entry name" value="Peptidase_S8"/>
    <property type="match status" value="1"/>
</dbReference>
<proteinExistence type="predicted"/>